<proteinExistence type="predicted"/>
<dbReference type="AlphaFoldDB" id="A0A154P7E0"/>
<protein>
    <submittedName>
        <fullName evidence="1">Uncharacterized protein</fullName>
    </submittedName>
</protein>
<reference evidence="1 2" key="1">
    <citation type="submission" date="2015-07" db="EMBL/GenBank/DDBJ databases">
        <title>The genome of Dufourea novaeangliae.</title>
        <authorList>
            <person name="Pan H."/>
            <person name="Kapheim K."/>
        </authorList>
    </citation>
    <scope>NUCLEOTIDE SEQUENCE [LARGE SCALE GENOMIC DNA]</scope>
    <source>
        <strain evidence="1">0120121106</strain>
        <tissue evidence="1">Whole body</tissue>
    </source>
</reference>
<keyword evidence="2" id="KW-1185">Reference proteome</keyword>
<sequence length="126" mass="14359">MIEAGGSWNFELWGAKFKCNDWSQSPAVVCDRQEHAPRQSANKISTDGLGLWIYWHHRRALSIALTVKLTEGLRNGGWQIFRVVSRVKVEPRDCEQVIDRDAKVSIFSLNSGTRRARCISRNENSS</sequence>
<organism evidence="1 2">
    <name type="scientific">Dufourea novaeangliae</name>
    <name type="common">Sweat bee</name>
    <dbReference type="NCBI Taxonomy" id="178035"/>
    <lineage>
        <taxon>Eukaryota</taxon>
        <taxon>Metazoa</taxon>
        <taxon>Ecdysozoa</taxon>
        <taxon>Arthropoda</taxon>
        <taxon>Hexapoda</taxon>
        <taxon>Insecta</taxon>
        <taxon>Pterygota</taxon>
        <taxon>Neoptera</taxon>
        <taxon>Endopterygota</taxon>
        <taxon>Hymenoptera</taxon>
        <taxon>Apocrita</taxon>
        <taxon>Aculeata</taxon>
        <taxon>Apoidea</taxon>
        <taxon>Anthophila</taxon>
        <taxon>Halictidae</taxon>
        <taxon>Rophitinae</taxon>
        <taxon>Dufourea</taxon>
    </lineage>
</organism>
<gene>
    <name evidence="1" type="ORF">WN55_09842</name>
</gene>
<dbReference type="EMBL" id="KQ434832">
    <property type="protein sequence ID" value="KZC07856.1"/>
    <property type="molecule type" value="Genomic_DNA"/>
</dbReference>
<dbReference type="Proteomes" id="UP000076502">
    <property type="component" value="Unassembled WGS sequence"/>
</dbReference>
<name>A0A154P7E0_DUFNO</name>
<accession>A0A154P7E0</accession>
<evidence type="ECO:0000313" key="1">
    <source>
        <dbReference type="EMBL" id="KZC07856.1"/>
    </source>
</evidence>
<evidence type="ECO:0000313" key="2">
    <source>
        <dbReference type="Proteomes" id="UP000076502"/>
    </source>
</evidence>